<dbReference type="AlphaFoldDB" id="A0A916QAW1"/>
<comment type="caution">
    <text evidence="3">The sequence shown here is derived from an EMBL/GenBank/DDBJ whole genome shotgun (WGS) entry which is preliminary data.</text>
</comment>
<dbReference type="GO" id="GO:0003677">
    <property type="term" value="F:DNA binding"/>
    <property type="evidence" value="ECO:0007669"/>
    <property type="project" value="InterPro"/>
</dbReference>
<evidence type="ECO:0000256" key="1">
    <source>
        <dbReference type="SAM" id="MobiDB-lite"/>
    </source>
</evidence>
<dbReference type="SUPFAM" id="SSF47781">
    <property type="entry name" value="RuvA domain 2-like"/>
    <property type="match status" value="1"/>
</dbReference>
<dbReference type="SMART" id="SM00278">
    <property type="entry name" value="HhH1"/>
    <property type="match status" value="2"/>
</dbReference>
<dbReference type="PANTHER" id="PTHR21180:SF32">
    <property type="entry name" value="ENDONUCLEASE_EXONUCLEASE_PHOSPHATASE FAMILY DOMAIN-CONTAINING PROTEIN 1"/>
    <property type="match status" value="1"/>
</dbReference>
<feature type="domain" description="Helix-hairpin-helix DNA-binding motif class 1" evidence="2">
    <location>
        <begin position="130"/>
        <end position="149"/>
    </location>
</feature>
<feature type="domain" description="Helix-hairpin-helix DNA-binding motif class 1" evidence="2">
    <location>
        <begin position="160"/>
        <end position="179"/>
    </location>
</feature>
<dbReference type="GO" id="GO:0015627">
    <property type="term" value="C:type II protein secretion system complex"/>
    <property type="evidence" value="ECO:0007669"/>
    <property type="project" value="TreeGrafter"/>
</dbReference>
<evidence type="ECO:0000313" key="4">
    <source>
        <dbReference type="Proteomes" id="UP000654993"/>
    </source>
</evidence>
<evidence type="ECO:0000313" key="3">
    <source>
        <dbReference type="EMBL" id="GFR37367.1"/>
    </source>
</evidence>
<protein>
    <recommendedName>
        <fullName evidence="2">Helix-hairpin-helix DNA-binding motif class 1 domain-containing protein</fullName>
    </recommendedName>
</protein>
<dbReference type="Proteomes" id="UP000654993">
    <property type="component" value="Unassembled WGS sequence"/>
</dbReference>
<dbReference type="InterPro" id="IPR003583">
    <property type="entry name" value="Hlx-hairpin-Hlx_DNA-bd_motif"/>
</dbReference>
<dbReference type="PANTHER" id="PTHR21180">
    <property type="entry name" value="ENDONUCLEASE/EXONUCLEASE/PHOSPHATASE FAMILY DOMAIN-CONTAINING PROTEIN 1"/>
    <property type="match status" value="1"/>
</dbReference>
<dbReference type="EMBL" id="BMAQ01000005">
    <property type="protein sequence ID" value="GFR37367.1"/>
    <property type="molecule type" value="Genomic_DNA"/>
</dbReference>
<evidence type="ECO:0000259" key="2">
    <source>
        <dbReference type="SMART" id="SM00278"/>
    </source>
</evidence>
<dbReference type="GO" id="GO:0015628">
    <property type="term" value="P:protein secretion by the type II secretion system"/>
    <property type="evidence" value="ECO:0007669"/>
    <property type="project" value="TreeGrafter"/>
</dbReference>
<reference evidence="3" key="2">
    <citation type="journal article" date="2021" name="Data Brief">
        <title>Draft genome sequence data of the facultative, thermophilic, xylanolytic bacterium Paenibacillus sp. strain DA-C8.</title>
        <authorList>
            <person name="Chhe C."/>
            <person name="Uke A."/>
            <person name="Baramee S."/>
            <person name="Ungkulpasvich U."/>
            <person name="Tachaapaikoon C."/>
            <person name="Pason P."/>
            <person name="Waeonukul R."/>
            <person name="Ratanakhanokchai K."/>
            <person name="Kosugi A."/>
        </authorList>
    </citation>
    <scope>NUCLEOTIDE SEQUENCE</scope>
    <source>
        <strain evidence="3">DA-C8</strain>
    </source>
</reference>
<dbReference type="InterPro" id="IPR051675">
    <property type="entry name" value="Endo/Exo/Phosphatase_dom_1"/>
</dbReference>
<sequence>MIRSSRIPSFLFSLCLLLVLAAVGYWLLSELLPPPAGWSDEAVWLPVERRLAEEEVQEEDGGQTTFAEGEQSIPEVSRRQPAGKSPSPILQDEPLDEQKDERPLGADLEAWADDASDDSTLIPLNTADAEMLQLLPGIGPAKAQAIIEHRDQHGVFTSLDQLLEVKGIGEKTLANIKPLLKLD</sequence>
<organism evidence="3 4">
    <name type="scientific">Insulibacter thermoxylanivorax</name>
    <dbReference type="NCBI Taxonomy" id="2749268"/>
    <lineage>
        <taxon>Bacteria</taxon>
        <taxon>Bacillati</taxon>
        <taxon>Bacillota</taxon>
        <taxon>Bacilli</taxon>
        <taxon>Bacillales</taxon>
        <taxon>Paenibacillaceae</taxon>
        <taxon>Insulibacter</taxon>
    </lineage>
</organism>
<dbReference type="RefSeq" id="WP_200965653.1">
    <property type="nucleotide sequence ID" value="NZ_BMAQ01000005.1"/>
</dbReference>
<reference evidence="3" key="1">
    <citation type="submission" date="2020-08" db="EMBL/GenBank/DDBJ databases">
        <authorList>
            <person name="Uke A."/>
            <person name="Chhe C."/>
            <person name="Baramee S."/>
            <person name="Kosugi A."/>
        </authorList>
    </citation>
    <scope>NUCLEOTIDE SEQUENCE</scope>
    <source>
        <strain evidence="3">DA-C8</strain>
    </source>
</reference>
<dbReference type="GO" id="GO:0006281">
    <property type="term" value="P:DNA repair"/>
    <property type="evidence" value="ECO:0007669"/>
    <property type="project" value="InterPro"/>
</dbReference>
<accession>A0A916QAW1</accession>
<dbReference type="InterPro" id="IPR004509">
    <property type="entry name" value="Competence_ComEA_HhH"/>
</dbReference>
<gene>
    <name evidence="3" type="ORF">PRECH8_06630</name>
</gene>
<keyword evidence="4" id="KW-1185">Reference proteome</keyword>
<name>A0A916QAW1_9BACL</name>
<dbReference type="Gene3D" id="1.10.150.320">
    <property type="entry name" value="Photosystem II 12 kDa extrinsic protein"/>
    <property type="match status" value="1"/>
</dbReference>
<dbReference type="Pfam" id="PF12836">
    <property type="entry name" value="HHH_3"/>
    <property type="match status" value="1"/>
</dbReference>
<dbReference type="NCBIfam" id="TIGR00426">
    <property type="entry name" value="competence protein ComEA helix-hairpin-helix repeat region"/>
    <property type="match status" value="1"/>
</dbReference>
<feature type="region of interest" description="Disordered" evidence="1">
    <location>
        <begin position="55"/>
        <end position="104"/>
    </location>
</feature>
<dbReference type="InterPro" id="IPR010994">
    <property type="entry name" value="RuvA_2-like"/>
</dbReference>
<proteinExistence type="predicted"/>